<dbReference type="SUPFAM" id="SSF47473">
    <property type="entry name" value="EF-hand"/>
    <property type="match status" value="1"/>
</dbReference>
<dbReference type="EMBL" id="VJMH01005441">
    <property type="protein sequence ID" value="KAF0695957.1"/>
    <property type="molecule type" value="Genomic_DNA"/>
</dbReference>
<accession>A0A485KXP2</accession>
<evidence type="ECO:0000313" key="5">
    <source>
        <dbReference type="Proteomes" id="UP000332933"/>
    </source>
</evidence>
<evidence type="ECO:0000256" key="2">
    <source>
        <dbReference type="SAM" id="Phobius"/>
    </source>
</evidence>
<keyword evidence="2" id="KW-0472">Membrane</keyword>
<feature type="region of interest" description="Disordered" evidence="1">
    <location>
        <begin position="552"/>
        <end position="588"/>
    </location>
</feature>
<evidence type="ECO:0000313" key="4">
    <source>
        <dbReference type="EMBL" id="VFT90104.1"/>
    </source>
</evidence>
<name>A0A485KXP2_9STRA</name>
<feature type="transmembrane region" description="Helical" evidence="2">
    <location>
        <begin position="59"/>
        <end position="79"/>
    </location>
</feature>
<feature type="transmembrane region" description="Helical" evidence="2">
    <location>
        <begin position="398"/>
        <end position="418"/>
    </location>
</feature>
<gene>
    <name evidence="4" type="primary">Aste57867_13264</name>
    <name evidence="3" type="ORF">As57867_013215</name>
    <name evidence="4" type="ORF">ASTE57867_13264</name>
</gene>
<feature type="transmembrane region" description="Helical" evidence="2">
    <location>
        <begin position="25"/>
        <end position="47"/>
    </location>
</feature>
<dbReference type="AlphaFoldDB" id="A0A485KXP2"/>
<feature type="compositionally biased region" description="Basic residues" evidence="1">
    <location>
        <begin position="553"/>
        <end position="571"/>
    </location>
</feature>
<keyword evidence="2" id="KW-1133">Transmembrane helix</keyword>
<proteinExistence type="predicted"/>
<feature type="transmembrane region" description="Helical" evidence="2">
    <location>
        <begin position="373"/>
        <end position="392"/>
    </location>
</feature>
<reference evidence="4 5" key="1">
    <citation type="submission" date="2019-03" db="EMBL/GenBank/DDBJ databases">
        <authorList>
            <person name="Gaulin E."/>
            <person name="Dumas B."/>
        </authorList>
    </citation>
    <scope>NUCLEOTIDE SEQUENCE [LARGE SCALE GENOMIC DNA]</scope>
    <source>
        <strain evidence="4">CBS 568.67</strain>
    </source>
</reference>
<sequence length="588" mass="67402">MDDGPLVGATFPKETIFHIGLQLPIYSSLLSFVYVIAFVVFLKTLLTMLERKAGRHPKYFTLLTLMYRELLVGGLINFLSKRLAEFNVFDKDSSKYTAWEATDDMILFFAISIAIQSIIMFLRLRSRNMQLDELAILTPAELYAKATSDGTSSKLGRPYVSAAKMFVLRDFFLREYHLPRLFSFPKYLRAVQDTEIIHLFEVEKSTWVLLVIIQGVFYTIADATKVGYRDELDQEETREAIHKNRLLVLFMLIFVLTALMLGLYLYLKKCVSLMVVYAGGEEKQLATALKHIADVTEQAPHETTEATLLHLIERTENLPEVEDASSFSDLLGTLFRKLTGSTWGKKAPDVAHLECNLHLPLFSRKLVHVVTKFFLTLNAFYFGFLFQAFVVLAGRTTALSLAMIGLQMLLLLVNMTFLSPRIIRQFALINGIVRVNPGELKSVVEHFIDVLQLQRKMVRAVAAHCETHRIDLEQLRTDLELEDKDRSRYIEGDILRQTIKKYGFKFSKHKFNTFVRLQFKTKGTRVRYDLFFRVLFREAAALSIEDGASADRRRPKPFLIPRKKTQSKKLGRPASAQSEAKGSYSRLL</sequence>
<reference evidence="3" key="2">
    <citation type="submission" date="2019-06" db="EMBL/GenBank/DDBJ databases">
        <title>Genomics analysis of Aphanomyces spp. identifies a new class of oomycete effector associated with host adaptation.</title>
        <authorList>
            <person name="Gaulin E."/>
        </authorList>
    </citation>
    <scope>NUCLEOTIDE SEQUENCE</scope>
    <source>
        <strain evidence="3">CBS 578.67</strain>
    </source>
</reference>
<keyword evidence="2" id="KW-0812">Transmembrane</keyword>
<evidence type="ECO:0000313" key="3">
    <source>
        <dbReference type="EMBL" id="KAF0695957.1"/>
    </source>
</evidence>
<feature type="transmembrane region" description="Helical" evidence="2">
    <location>
        <begin position="105"/>
        <end position="124"/>
    </location>
</feature>
<organism evidence="4 5">
    <name type="scientific">Aphanomyces stellatus</name>
    <dbReference type="NCBI Taxonomy" id="120398"/>
    <lineage>
        <taxon>Eukaryota</taxon>
        <taxon>Sar</taxon>
        <taxon>Stramenopiles</taxon>
        <taxon>Oomycota</taxon>
        <taxon>Saprolegniomycetes</taxon>
        <taxon>Saprolegniales</taxon>
        <taxon>Verrucalvaceae</taxon>
        <taxon>Aphanomyces</taxon>
    </lineage>
</organism>
<feature type="transmembrane region" description="Helical" evidence="2">
    <location>
        <begin position="246"/>
        <end position="267"/>
    </location>
</feature>
<evidence type="ECO:0000256" key="1">
    <source>
        <dbReference type="SAM" id="MobiDB-lite"/>
    </source>
</evidence>
<dbReference type="OrthoDB" id="68481at2759"/>
<dbReference type="EMBL" id="CAADRA010005462">
    <property type="protein sequence ID" value="VFT90104.1"/>
    <property type="molecule type" value="Genomic_DNA"/>
</dbReference>
<protein>
    <submittedName>
        <fullName evidence="4">Aste57867_13264 protein</fullName>
    </submittedName>
</protein>
<keyword evidence="5" id="KW-1185">Reference proteome</keyword>
<dbReference type="Proteomes" id="UP000332933">
    <property type="component" value="Unassembled WGS sequence"/>
</dbReference>
<dbReference type="InterPro" id="IPR011992">
    <property type="entry name" value="EF-hand-dom_pair"/>
</dbReference>